<accession>A0ABW7GD09</accession>
<dbReference type="GO" id="GO:0016746">
    <property type="term" value="F:acyltransferase activity"/>
    <property type="evidence" value="ECO:0007669"/>
    <property type="project" value="UniProtKB-KW"/>
</dbReference>
<evidence type="ECO:0000313" key="1">
    <source>
        <dbReference type="EMBL" id="MFG6459830.1"/>
    </source>
</evidence>
<dbReference type="EMBL" id="JBIGIA010000033">
    <property type="protein sequence ID" value="MFG6459830.1"/>
    <property type="molecule type" value="Genomic_DNA"/>
</dbReference>
<proteinExistence type="predicted"/>
<dbReference type="RefSeq" id="WP_394492240.1">
    <property type="nucleotide sequence ID" value="NZ_JBIGIA010000033.1"/>
</dbReference>
<name>A0ABW7GD09_9BURK</name>
<dbReference type="EC" id="2.3.-.-" evidence="1"/>
<dbReference type="SUPFAM" id="SSF55729">
    <property type="entry name" value="Acyl-CoA N-acyltransferases (Nat)"/>
    <property type="match status" value="1"/>
</dbReference>
<sequence length="162" mass="17586">MALPDISLALQSFQQALNAGELSPLPGTLDEQLFLHVDRPGDDVRLTYVRLDGRTVTALIQFIPVEPIDGEVCFGVGWAVPEALRGQGRAGEAFLAAVREMRHGFRTKMESFWLEGIVSAENVASQRLAARVISASPTPSVDGEAGVPVLQYLRHFDASTQL</sequence>
<gene>
    <name evidence="1" type="ORF">ACG00X_23640</name>
</gene>
<evidence type="ECO:0000313" key="2">
    <source>
        <dbReference type="Proteomes" id="UP001606305"/>
    </source>
</evidence>
<reference evidence="1 2" key="1">
    <citation type="submission" date="2024-09" db="EMBL/GenBank/DDBJ databases">
        <title>Novel species of the genus Pelomonas and Roseateles isolated from streams.</title>
        <authorList>
            <person name="Lu H."/>
        </authorList>
    </citation>
    <scope>NUCLEOTIDE SEQUENCE [LARGE SCALE GENOMIC DNA]</scope>
    <source>
        <strain evidence="1 2">BYS96W</strain>
    </source>
</reference>
<dbReference type="Proteomes" id="UP001606305">
    <property type="component" value="Unassembled WGS sequence"/>
</dbReference>
<dbReference type="InterPro" id="IPR016181">
    <property type="entry name" value="Acyl_CoA_acyltransferase"/>
</dbReference>
<dbReference type="Gene3D" id="3.40.630.30">
    <property type="match status" value="1"/>
</dbReference>
<comment type="caution">
    <text evidence="1">The sequence shown here is derived from an EMBL/GenBank/DDBJ whole genome shotgun (WGS) entry which is preliminary data.</text>
</comment>
<keyword evidence="2" id="KW-1185">Reference proteome</keyword>
<protein>
    <submittedName>
        <fullName evidence="1">GNAT family N-acetyltransferase</fullName>
        <ecNumber evidence="1">2.3.-.-</ecNumber>
    </submittedName>
</protein>
<keyword evidence="1" id="KW-0808">Transferase</keyword>
<organism evidence="1 2">
    <name type="scientific">Pelomonas nitida</name>
    <dbReference type="NCBI Taxonomy" id="3299027"/>
    <lineage>
        <taxon>Bacteria</taxon>
        <taxon>Pseudomonadati</taxon>
        <taxon>Pseudomonadota</taxon>
        <taxon>Betaproteobacteria</taxon>
        <taxon>Burkholderiales</taxon>
        <taxon>Sphaerotilaceae</taxon>
        <taxon>Roseateles</taxon>
    </lineage>
</organism>
<keyword evidence="1" id="KW-0012">Acyltransferase</keyword>